<name>A0A2N9L867_9BACT</name>
<dbReference type="Proteomes" id="UP000239735">
    <property type="component" value="Unassembled WGS sequence"/>
</dbReference>
<evidence type="ECO:0000313" key="2">
    <source>
        <dbReference type="EMBL" id="SPE19313.1"/>
    </source>
</evidence>
<keyword evidence="1" id="KW-0732">Signal</keyword>
<evidence type="ECO:0000256" key="1">
    <source>
        <dbReference type="SAM" id="SignalP"/>
    </source>
</evidence>
<dbReference type="AlphaFoldDB" id="A0A2N9L867"/>
<protein>
    <recommendedName>
        <fullName evidence="4">DUF4412 domain-containing protein</fullName>
    </recommendedName>
</protein>
<reference evidence="3" key="1">
    <citation type="submission" date="2018-02" db="EMBL/GenBank/DDBJ databases">
        <authorList>
            <person name="Hausmann B."/>
        </authorList>
    </citation>
    <scope>NUCLEOTIDE SEQUENCE [LARGE SCALE GENOMIC DNA]</scope>
    <source>
        <strain evidence="3">Peat soil MAG SbA5</strain>
    </source>
</reference>
<gene>
    <name evidence="2" type="ORF">SBA5_220159</name>
</gene>
<feature type="signal peptide" evidence="1">
    <location>
        <begin position="1"/>
        <end position="23"/>
    </location>
</feature>
<organism evidence="2 3">
    <name type="scientific">Candidatus Sulfuritelmatomonas gaucii</name>
    <dbReference type="NCBI Taxonomy" id="2043161"/>
    <lineage>
        <taxon>Bacteria</taxon>
        <taxon>Pseudomonadati</taxon>
        <taxon>Acidobacteriota</taxon>
        <taxon>Terriglobia</taxon>
        <taxon>Terriglobales</taxon>
        <taxon>Acidobacteriaceae</taxon>
        <taxon>Candidatus Sulfuritelmatomonas</taxon>
    </lineage>
</organism>
<proteinExistence type="predicted"/>
<evidence type="ECO:0008006" key="4">
    <source>
        <dbReference type="Google" id="ProtNLM"/>
    </source>
</evidence>
<accession>A0A2N9L867</accession>
<feature type="chain" id="PRO_5014822000" description="DUF4412 domain-containing protein" evidence="1">
    <location>
        <begin position="24"/>
        <end position="270"/>
    </location>
</feature>
<sequence length="270" mass="29349">MGVRISVFLICFAAAALTFPASSQVSRNRVVSAQMGDAAHNARLPYMAEFKTTQVRTLFDGTAMTSETTEVDAIDSQGRRMTATTAPTQGGQTPETRFTVFDPMTHTRISWASPGKEVTVSAVPIPAAAQPCGASWASFTVISRRTGKSVESVKTKVEDLGTETIEGVEARGQRTTTTTTRKIKRHKESQVNTFELWKAVAPGLRGLQVRIASDNPQQGKMRKELVNFTQAEPDSSIFQLPPGYEIVNRKVAMDWCPSSDEVEPAAAPPQ</sequence>
<dbReference type="EMBL" id="OKRB01000078">
    <property type="protein sequence ID" value="SPE19313.1"/>
    <property type="molecule type" value="Genomic_DNA"/>
</dbReference>
<evidence type="ECO:0000313" key="3">
    <source>
        <dbReference type="Proteomes" id="UP000239735"/>
    </source>
</evidence>